<dbReference type="EMBL" id="GL732649">
    <property type="protein sequence ID" value="EFX68729.1"/>
    <property type="molecule type" value="Genomic_DNA"/>
</dbReference>
<gene>
    <name evidence="1" type="ORF">DAPPUDRAFT_259668</name>
</gene>
<sequence>MPSLRFHGNKLPRIKKCNLISKHQYKKQYKELTKDKAELSNDFKSTSLLHKNFSSTLKEHDSELQSLTDISTDIAALEHEKLVADMKKLITEAIASDKSDDEKECLVTDVVNSIHMGHIRKRRRRTTEVEVIGTCGSVNSTAKWSLSFDEDSKSS</sequence>
<organism evidence="1 2">
    <name type="scientific">Daphnia pulex</name>
    <name type="common">Water flea</name>
    <dbReference type="NCBI Taxonomy" id="6669"/>
    <lineage>
        <taxon>Eukaryota</taxon>
        <taxon>Metazoa</taxon>
        <taxon>Ecdysozoa</taxon>
        <taxon>Arthropoda</taxon>
        <taxon>Crustacea</taxon>
        <taxon>Branchiopoda</taxon>
        <taxon>Diplostraca</taxon>
        <taxon>Cladocera</taxon>
        <taxon>Anomopoda</taxon>
        <taxon>Daphniidae</taxon>
        <taxon>Daphnia</taxon>
    </lineage>
</organism>
<name>E9HHM3_DAPPU</name>
<dbReference type="PhylomeDB" id="E9HHM3"/>
<evidence type="ECO:0000313" key="2">
    <source>
        <dbReference type="Proteomes" id="UP000000305"/>
    </source>
</evidence>
<accession>E9HHM3</accession>
<protein>
    <submittedName>
        <fullName evidence="1">Uncharacterized protein</fullName>
    </submittedName>
</protein>
<dbReference type="InParanoid" id="E9HHM3"/>
<proteinExistence type="predicted"/>
<dbReference type="AlphaFoldDB" id="E9HHM3"/>
<keyword evidence="2" id="KW-1185">Reference proteome</keyword>
<dbReference type="HOGENOM" id="CLU_1697290_0_0_1"/>
<evidence type="ECO:0000313" key="1">
    <source>
        <dbReference type="EMBL" id="EFX68729.1"/>
    </source>
</evidence>
<dbReference type="Proteomes" id="UP000000305">
    <property type="component" value="Unassembled WGS sequence"/>
</dbReference>
<reference evidence="1 2" key="1">
    <citation type="journal article" date="2011" name="Science">
        <title>The ecoresponsive genome of Daphnia pulex.</title>
        <authorList>
            <person name="Colbourne J.K."/>
            <person name="Pfrender M.E."/>
            <person name="Gilbert D."/>
            <person name="Thomas W.K."/>
            <person name="Tucker A."/>
            <person name="Oakley T.H."/>
            <person name="Tokishita S."/>
            <person name="Aerts A."/>
            <person name="Arnold G.J."/>
            <person name="Basu M.K."/>
            <person name="Bauer D.J."/>
            <person name="Caceres C.E."/>
            <person name="Carmel L."/>
            <person name="Casola C."/>
            <person name="Choi J.H."/>
            <person name="Detter J.C."/>
            <person name="Dong Q."/>
            <person name="Dusheyko S."/>
            <person name="Eads B.D."/>
            <person name="Frohlich T."/>
            <person name="Geiler-Samerotte K.A."/>
            <person name="Gerlach D."/>
            <person name="Hatcher P."/>
            <person name="Jogdeo S."/>
            <person name="Krijgsveld J."/>
            <person name="Kriventseva E.V."/>
            <person name="Kultz D."/>
            <person name="Laforsch C."/>
            <person name="Lindquist E."/>
            <person name="Lopez J."/>
            <person name="Manak J.R."/>
            <person name="Muller J."/>
            <person name="Pangilinan J."/>
            <person name="Patwardhan R.P."/>
            <person name="Pitluck S."/>
            <person name="Pritham E.J."/>
            <person name="Rechtsteiner A."/>
            <person name="Rho M."/>
            <person name="Rogozin I.B."/>
            <person name="Sakarya O."/>
            <person name="Salamov A."/>
            <person name="Schaack S."/>
            <person name="Shapiro H."/>
            <person name="Shiga Y."/>
            <person name="Skalitzky C."/>
            <person name="Smith Z."/>
            <person name="Souvorov A."/>
            <person name="Sung W."/>
            <person name="Tang Z."/>
            <person name="Tsuchiya D."/>
            <person name="Tu H."/>
            <person name="Vos H."/>
            <person name="Wang M."/>
            <person name="Wolf Y.I."/>
            <person name="Yamagata H."/>
            <person name="Yamada T."/>
            <person name="Ye Y."/>
            <person name="Shaw J.R."/>
            <person name="Andrews J."/>
            <person name="Crease T.J."/>
            <person name="Tang H."/>
            <person name="Lucas S.M."/>
            <person name="Robertson H.M."/>
            <person name="Bork P."/>
            <person name="Koonin E.V."/>
            <person name="Zdobnov E.M."/>
            <person name="Grigoriev I.V."/>
            <person name="Lynch M."/>
            <person name="Boore J.L."/>
        </authorList>
    </citation>
    <scope>NUCLEOTIDE SEQUENCE [LARGE SCALE GENOMIC DNA]</scope>
</reference>
<dbReference type="KEGG" id="dpx:DAPPUDRAFT_259668"/>